<protein>
    <submittedName>
        <fullName evidence="2">Uncharacterized protein</fullName>
    </submittedName>
</protein>
<dbReference type="Proteomes" id="UP000823775">
    <property type="component" value="Unassembled WGS sequence"/>
</dbReference>
<proteinExistence type="predicted"/>
<accession>A0ABS8V617</accession>
<name>A0ABS8V617_DATST</name>
<keyword evidence="3" id="KW-1185">Reference proteome</keyword>
<evidence type="ECO:0000313" key="3">
    <source>
        <dbReference type="Proteomes" id="UP000823775"/>
    </source>
</evidence>
<reference evidence="2 3" key="1">
    <citation type="journal article" date="2021" name="BMC Genomics">
        <title>Datura genome reveals duplications of psychoactive alkaloid biosynthetic genes and high mutation rate following tissue culture.</title>
        <authorList>
            <person name="Rajewski A."/>
            <person name="Carter-House D."/>
            <person name="Stajich J."/>
            <person name="Litt A."/>
        </authorList>
    </citation>
    <scope>NUCLEOTIDE SEQUENCE [LARGE SCALE GENOMIC DNA]</scope>
    <source>
        <strain evidence="2">AR-01</strain>
    </source>
</reference>
<evidence type="ECO:0000313" key="2">
    <source>
        <dbReference type="EMBL" id="MCD9642605.1"/>
    </source>
</evidence>
<feature type="non-terminal residue" evidence="2">
    <location>
        <position position="60"/>
    </location>
</feature>
<sequence length="60" mass="6682">STLSLCDCRLCLCPHDLPTSPPPPRESRVATSSHTAGRQPRRLPNDPDTRQLIRRFSSAL</sequence>
<gene>
    <name evidence="2" type="ORF">HAX54_029488</name>
</gene>
<comment type="caution">
    <text evidence="2">The sequence shown here is derived from an EMBL/GenBank/DDBJ whole genome shotgun (WGS) entry which is preliminary data.</text>
</comment>
<feature type="region of interest" description="Disordered" evidence="1">
    <location>
        <begin position="15"/>
        <end position="51"/>
    </location>
</feature>
<feature type="non-terminal residue" evidence="2">
    <location>
        <position position="1"/>
    </location>
</feature>
<organism evidence="2 3">
    <name type="scientific">Datura stramonium</name>
    <name type="common">Jimsonweed</name>
    <name type="synonym">Common thornapple</name>
    <dbReference type="NCBI Taxonomy" id="4076"/>
    <lineage>
        <taxon>Eukaryota</taxon>
        <taxon>Viridiplantae</taxon>
        <taxon>Streptophyta</taxon>
        <taxon>Embryophyta</taxon>
        <taxon>Tracheophyta</taxon>
        <taxon>Spermatophyta</taxon>
        <taxon>Magnoliopsida</taxon>
        <taxon>eudicotyledons</taxon>
        <taxon>Gunneridae</taxon>
        <taxon>Pentapetalae</taxon>
        <taxon>asterids</taxon>
        <taxon>lamiids</taxon>
        <taxon>Solanales</taxon>
        <taxon>Solanaceae</taxon>
        <taxon>Solanoideae</taxon>
        <taxon>Datureae</taxon>
        <taxon>Datura</taxon>
    </lineage>
</organism>
<evidence type="ECO:0000256" key="1">
    <source>
        <dbReference type="SAM" id="MobiDB-lite"/>
    </source>
</evidence>
<dbReference type="EMBL" id="JACEIK010003663">
    <property type="protein sequence ID" value="MCD9642605.1"/>
    <property type="molecule type" value="Genomic_DNA"/>
</dbReference>